<evidence type="ECO:0000313" key="2">
    <source>
        <dbReference type="EnsemblPlants" id="ONIVA01G03750.1"/>
    </source>
</evidence>
<proteinExistence type="predicted"/>
<reference evidence="2" key="2">
    <citation type="submission" date="2018-04" db="EMBL/GenBank/DDBJ databases">
        <title>OnivRS2 (Oryza nivara Reference Sequence Version 2).</title>
        <authorList>
            <person name="Zhang J."/>
            <person name="Kudrna D."/>
            <person name="Lee S."/>
            <person name="Talag J."/>
            <person name="Rajasekar S."/>
            <person name="Welchert J."/>
            <person name="Hsing Y.-I."/>
            <person name="Wing R.A."/>
        </authorList>
    </citation>
    <scope>NUCLEOTIDE SEQUENCE [LARGE SCALE GENOMIC DNA]</scope>
</reference>
<evidence type="ECO:0000313" key="3">
    <source>
        <dbReference type="Proteomes" id="UP000006591"/>
    </source>
</evidence>
<dbReference type="EnsemblPlants" id="ONIVA01G03750.1">
    <property type="protein sequence ID" value="ONIVA01G03750.1"/>
    <property type="gene ID" value="ONIVA01G03750"/>
</dbReference>
<keyword evidence="3" id="KW-1185">Reference proteome</keyword>
<dbReference type="AlphaFoldDB" id="A0A0E0FGB7"/>
<protein>
    <submittedName>
        <fullName evidence="2">Uncharacterized protein</fullName>
    </submittedName>
</protein>
<dbReference type="HOGENOM" id="CLU_2835531_0_0_1"/>
<evidence type="ECO:0000256" key="1">
    <source>
        <dbReference type="SAM" id="MobiDB-lite"/>
    </source>
</evidence>
<dbReference type="Gramene" id="ONIVA01G03750.1">
    <property type="protein sequence ID" value="ONIVA01G03750.1"/>
    <property type="gene ID" value="ONIVA01G03750"/>
</dbReference>
<organism evidence="2">
    <name type="scientific">Oryza nivara</name>
    <name type="common">Indian wild rice</name>
    <name type="synonym">Oryza sativa f. spontanea</name>
    <dbReference type="NCBI Taxonomy" id="4536"/>
    <lineage>
        <taxon>Eukaryota</taxon>
        <taxon>Viridiplantae</taxon>
        <taxon>Streptophyta</taxon>
        <taxon>Embryophyta</taxon>
        <taxon>Tracheophyta</taxon>
        <taxon>Spermatophyta</taxon>
        <taxon>Magnoliopsida</taxon>
        <taxon>Liliopsida</taxon>
        <taxon>Poales</taxon>
        <taxon>Poaceae</taxon>
        <taxon>BOP clade</taxon>
        <taxon>Oryzoideae</taxon>
        <taxon>Oryzeae</taxon>
        <taxon>Oryzinae</taxon>
        <taxon>Oryza</taxon>
    </lineage>
</organism>
<accession>A0A0E0FGB7</accession>
<feature type="region of interest" description="Disordered" evidence="1">
    <location>
        <begin position="44"/>
        <end position="66"/>
    </location>
</feature>
<reference evidence="2" key="1">
    <citation type="submission" date="2015-04" db="UniProtKB">
        <authorList>
            <consortium name="EnsemblPlants"/>
        </authorList>
    </citation>
    <scope>IDENTIFICATION</scope>
    <source>
        <strain evidence="2">SL10</strain>
    </source>
</reference>
<sequence>MDDWWLTVVVKIIQCIQDVNSNAESLRKAECIAKWDMEASEAGVFHRTSNHSPQPMKRYGIEPQVE</sequence>
<dbReference type="Proteomes" id="UP000006591">
    <property type="component" value="Chromosome 1"/>
</dbReference>
<name>A0A0E0FGB7_ORYNI</name>